<evidence type="ECO:0000313" key="1">
    <source>
        <dbReference type="EMBL" id="EPX60315.1"/>
    </source>
</evidence>
<evidence type="ECO:0000313" key="2">
    <source>
        <dbReference type="Proteomes" id="UP000011682"/>
    </source>
</evidence>
<accession>S9P780</accession>
<sequence>MYRKTSFGTQGPEGSRFVERILTTVTTLKLQRRGVLDFLTHTLQAHRRGLSTPSLLPAQASVQLSNAA</sequence>
<dbReference type="AlphaFoldDB" id="S9P780"/>
<keyword evidence="2" id="KW-1185">Reference proteome</keyword>
<protein>
    <submittedName>
        <fullName evidence="1">Mobile element protein</fullName>
    </submittedName>
</protein>
<reference evidence="1" key="1">
    <citation type="submission" date="2013-05" db="EMBL/GenBank/DDBJ databases">
        <title>Genome assembly of Cystobacter fuscus DSM 2262.</title>
        <authorList>
            <person name="Sharma G."/>
            <person name="Khatri I."/>
            <person name="Kaur C."/>
            <person name="Mayilraj S."/>
            <person name="Subramanian S."/>
        </authorList>
    </citation>
    <scope>NUCLEOTIDE SEQUENCE [LARGE SCALE GENOMIC DNA]</scope>
    <source>
        <strain evidence="1">DSM 2262</strain>
    </source>
</reference>
<proteinExistence type="predicted"/>
<name>S9P780_CYSF2</name>
<gene>
    <name evidence="1" type="ORF">D187_001802</name>
</gene>
<dbReference type="Proteomes" id="UP000011682">
    <property type="component" value="Unassembled WGS sequence"/>
</dbReference>
<comment type="caution">
    <text evidence="1">The sequence shown here is derived from an EMBL/GenBank/DDBJ whole genome shotgun (WGS) entry which is preliminary data.</text>
</comment>
<organism evidence="1 2">
    <name type="scientific">Cystobacter fuscus (strain ATCC 25194 / DSM 2262 / NBRC 100088 / M29)</name>
    <dbReference type="NCBI Taxonomy" id="1242864"/>
    <lineage>
        <taxon>Bacteria</taxon>
        <taxon>Pseudomonadati</taxon>
        <taxon>Myxococcota</taxon>
        <taxon>Myxococcia</taxon>
        <taxon>Myxococcales</taxon>
        <taxon>Cystobacterineae</taxon>
        <taxon>Archangiaceae</taxon>
        <taxon>Cystobacter</taxon>
    </lineage>
</organism>
<dbReference type="EMBL" id="ANAH02000013">
    <property type="protein sequence ID" value="EPX60315.1"/>
    <property type="molecule type" value="Genomic_DNA"/>
</dbReference>